<dbReference type="NCBIfam" id="NF001135">
    <property type="entry name" value="PRK00142.1-3"/>
    <property type="match status" value="1"/>
</dbReference>
<dbReference type="EMBL" id="WTVA01000014">
    <property type="protein sequence ID" value="MZR23041.1"/>
    <property type="molecule type" value="Genomic_DNA"/>
</dbReference>
<comment type="caution">
    <text evidence="3">The sequence shown here is derived from an EMBL/GenBank/DDBJ whole genome shotgun (WGS) entry which is preliminary data.</text>
</comment>
<feature type="domain" description="Rhodanese" evidence="2">
    <location>
        <begin position="121"/>
        <end position="215"/>
    </location>
</feature>
<accession>A0A845MH65</accession>
<name>A0A845MH65_9PROT</name>
<keyword evidence="3" id="KW-0808">Transferase</keyword>
<dbReference type="InterPro" id="IPR001763">
    <property type="entry name" value="Rhodanese-like_dom"/>
</dbReference>
<protein>
    <recommendedName>
        <fullName evidence="1">tRNA uridine(34) hydroxylase</fullName>
        <ecNumber evidence="1">1.14.-.-</ecNumber>
    </recommendedName>
    <alternativeName>
        <fullName evidence="1">tRNA hydroxylation protein O</fullName>
    </alternativeName>
</protein>
<comment type="catalytic activity">
    <reaction evidence="1">
        <text>uridine(34) in tRNA + AH2 + O2 = 5-hydroxyuridine(34) in tRNA + A + H2O</text>
        <dbReference type="Rhea" id="RHEA:64224"/>
        <dbReference type="Rhea" id="RHEA-COMP:11727"/>
        <dbReference type="Rhea" id="RHEA-COMP:13381"/>
        <dbReference type="ChEBI" id="CHEBI:13193"/>
        <dbReference type="ChEBI" id="CHEBI:15377"/>
        <dbReference type="ChEBI" id="CHEBI:15379"/>
        <dbReference type="ChEBI" id="CHEBI:17499"/>
        <dbReference type="ChEBI" id="CHEBI:65315"/>
        <dbReference type="ChEBI" id="CHEBI:136877"/>
    </reaction>
</comment>
<dbReference type="HAMAP" id="MF_00469">
    <property type="entry name" value="TrhO"/>
    <property type="match status" value="1"/>
</dbReference>
<dbReference type="OrthoDB" id="9778326at2"/>
<keyword evidence="4" id="KW-1185">Reference proteome</keyword>
<dbReference type="CDD" id="cd01518">
    <property type="entry name" value="RHOD_YceA"/>
    <property type="match status" value="1"/>
</dbReference>
<dbReference type="AlphaFoldDB" id="A0A845MH65"/>
<keyword evidence="1" id="KW-0560">Oxidoreductase</keyword>
<dbReference type="GO" id="GO:0016740">
    <property type="term" value="F:transferase activity"/>
    <property type="evidence" value="ECO:0007669"/>
    <property type="project" value="UniProtKB-KW"/>
</dbReference>
<reference evidence="3 4" key="1">
    <citation type="journal article" date="2014" name="Int. J. Syst. Evol. Microbiol.">
        <title>Sneathiella chungangensis sp. nov., isolated from a marine sand, and emended description of the genus Sneathiella.</title>
        <authorList>
            <person name="Siamphan C."/>
            <person name="Kim H."/>
            <person name="Lee J.S."/>
            <person name="Kim W."/>
        </authorList>
    </citation>
    <scope>NUCLEOTIDE SEQUENCE [LARGE SCALE GENOMIC DNA]</scope>
    <source>
        <strain evidence="3 4">KCTC 32476</strain>
    </source>
</reference>
<dbReference type="RefSeq" id="WP_161339522.1">
    <property type="nucleotide sequence ID" value="NZ_JBHSDG010000003.1"/>
</dbReference>
<organism evidence="3 4">
    <name type="scientific">Sneathiella chungangensis</name>
    <dbReference type="NCBI Taxonomy" id="1418234"/>
    <lineage>
        <taxon>Bacteria</taxon>
        <taxon>Pseudomonadati</taxon>
        <taxon>Pseudomonadota</taxon>
        <taxon>Alphaproteobacteria</taxon>
        <taxon>Sneathiellales</taxon>
        <taxon>Sneathiellaceae</taxon>
        <taxon>Sneathiella</taxon>
    </lineage>
</organism>
<dbReference type="Pfam" id="PF00581">
    <property type="entry name" value="Rhodanese"/>
    <property type="match status" value="1"/>
</dbReference>
<dbReference type="Proteomes" id="UP000445696">
    <property type="component" value="Unassembled WGS sequence"/>
</dbReference>
<keyword evidence="1" id="KW-0819">tRNA processing</keyword>
<evidence type="ECO:0000313" key="3">
    <source>
        <dbReference type="EMBL" id="MZR23041.1"/>
    </source>
</evidence>
<evidence type="ECO:0000259" key="2">
    <source>
        <dbReference type="PROSITE" id="PS50206"/>
    </source>
</evidence>
<dbReference type="EC" id="1.14.-.-" evidence="1"/>
<sequence>MFVVAALYKFVALPDYEELQGKLLDLCQRNGIQGTLLLAEEGINGTVSGTREAIDALLGFLKADTRFKDLQHKEALYEKQPFYRMKVRLKKEIVTLGAPGLNPREAVGTYVKPKDWDSLISEPDILLIDTRNDYEVEVGTFRGAINPETKTFREFKKFVEEKLDPVRDKKIAMFCTGGIRCEKSTSYLLSKGFENVYHLEGGILQYLEEVPKKNSSWEGECFVFDQRVTVNHDLEKGSYDQCYACRYPITEEEKASPLYIEGVSCPRCHDSLSPDQKKRFADRQKQIRLAKERNEIHIGSK</sequence>
<dbReference type="InterPro" id="IPR040503">
    <property type="entry name" value="TRHO_N"/>
</dbReference>
<dbReference type="GO" id="GO:0006400">
    <property type="term" value="P:tRNA modification"/>
    <property type="evidence" value="ECO:0007669"/>
    <property type="project" value="UniProtKB-UniRule"/>
</dbReference>
<gene>
    <name evidence="1" type="primary">trhO</name>
    <name evidence="3" type="ORF">GQF03_11955</name>
</gene>
<evidence type="ECO:0000313" key="4">
    <source>
        <dbReference type="Proteomes" id="UP000445696"/>
    </source>
</evidence>
<dbReference type="NCBIfam" id="NF001136">
    <property type="entry name" value="PRK00142.1-4"/>
    <property type="match status" value="1"/>
</dbReference>
<dbReference type="InterPro" id="IPR020936">
    <property type="entry name" value="TrhO"/>
</dbReference>
<dbReference type="Gene3D" id="3.30.70.100">
    <property type="match status" value="1"/>
</dbReference>
<dbReference type="Gene3D" id="3.40.250.10">
    <property type="entry name" value="Rhodanese-like domain"/>
    <property type="match status" value="1"/>
</dbReference>
<comment type="similarity">
    <text evidence="1">Belongs to the TrhO family.</text>
</comment>
<dbReference type="Pfam" id="PF17773">
    <property type="entry name" value="UPF0176_N"/>
    <property type="match status" value="1"/>
</dbReference>
<dbReference type="SMART" id="SM00450">
    <property type="entry name" value="RHOD"/>
    <property type="match status" value="1"/>
</dbReference>
<comment type="function">
    <text evidence="1">Catalyzes oxygen-dependent 5-hydroxyuridine (ho5U) modification at position 34 in tRNAs.</text>
</comment>
<dbReference type="SUPFAM" id="SSF52821">
    <property type="entry name" value="Rhodanese/Cell cycle control phosphatase"/>
    <property type="match status" value="1"/>
</dbReference>
<dbReference type="GO" id="GO:0016705">
    <property type="term" value="F:oxidoreductase activity, acting on paired donors, with incorporation or reduction of molecular oxygen"/>
    <property type="evidence" value="ECO:0007669"/>
    <property type="project" value="UniProtKB-UniRule"/>
</dbReference>
<dbReference type="PANTHER" id="PTHR43268:SF3">
    <property type="entry name" value="RHODANESE-LIKE DOMAIN-CONTAINING PROTEIN 7-RELATED"/>
    <property type="match status" value="1"/>
</dbReference>
<dbReference type="PROSITE" id="PS50206">
    <property type="entry name" value="RHODANESE_3"/>
    <property type="match status" value="1"/>
</dbReference>
<evidence type="ECO:0000256" key="1">
    <source>
        <dbReference type="HAMAP-Rule" id="MF_00469"/>
    </source>
</evidence>
<proteinExistence type="inferred from homology"/>
<dbReference type="PANTHER" id="PTHR43268">
    <property type="entry name" value="THIOSULFATE SULFURTRANSFERASE/RHODANESE-LIKE DOMAIN-CONTAINING PROTEIN 2"/>
    <property type="match status" value="1"/>
</dbReference>
<dbReference type="InterPro" id="IPR036873">
    <property type="entry name" value="Rhodanese-like_dom_sf"/>
</dbReference>